<dbReference type="PROSITE" id="PS01124">
    <property type="entry name" value="HTH_ARAC_FAMILY_2"/>
    <property type="match status" value="1"/>
</dbReference>
<name>A0A939PHH1_9ACTN</name>
<evidence type="ECO:0000259" key="4">
    <source>
        <dbReference type="PROSITE" id="PS01124"/>
    </source>
</evidence>
<dbReference type="InterPro" id="IPR037923">
    <property type="entry name" value="HTH-like"/>
</dbReference>
<dbReference type="InterPro" id="IPR018060">
    <property type="entry name" value="HTH_AraC"/>
</dbReference>
<evidence type="ECO:0000313" key="5">
    <source>
        <dbReference type="EMBL" id="MBO2452308.1"/>
    </source>
</evidence>
<protein>
    <submittedName>
        <fullName evidence="5">AraC family transcriptional regulator</fullName>
    </submittedName>
</protein>
<reference evidence="5" key="1">
    <citation type="submission" date="2021-03" db="EMBL/GenBank/DDBJ databases">
        <authorList>
            <person name="Kanchanasin P."/>
            <person name="Saeng-In P."/>
            <person name="Phongsopitanun W."/>
            <person name="Yuki M."/>
            <person name="Kudo T."/>
            <person name="Ohkuma M."/>
            <person name="Tanasupawat S."/>
        </authorList>
    </citation>
    <scope>NUCLEOTIDE SEQUENCE</scope>
    <source>
        <strain evidence="5">GKU 128</strain>
    </source>
</reference>
<evidence type="ECO:0000313" key="6">
    <source>
        <dbReference type="Proteomes" id="UP000669179"/>
    </source>
</evidence>
<evidence type="ECO:0000256" key="3">
    <source>
        <dbReference type="ARBA" id="ARBA00023163"/>
    </source>
</evidence>
<feature type="domain" description="HTH araC/xylS-type" evidence="4">
    <location>
        <begin position="174"/>
        <end position="271"/>
    </location>
</feature>
<dbReference type="EMBL" id="JAGEOJ010000016">
    <property type="protein sequence ID" value="MBO2452308.1"/>
    <property type="molecule type" value="Genomic_DNA"/>
</dbReference>
<dbReference type="InterPro" id="IPR009057">
    <property type="entry name" value="Homeodomain-like_sf"/>
</dbReference>
<keyword evidence="3" id="KW-0804">Transcription</keyword>
<comment type="caution">
    <text evidence="5">The sequence shown here is derived from an EMBL/GenBank/DDBJ whole genome shotgun (WGS) entry which is preliminary data.</text>
</comment>
<dbReference type="GO" id="GO:0043565">
    <property type="term" value="F:sequence-specific DNA binding"/>
    <property type="evidence" value="ECO:0007669"/>
    <property type="project" value="InterPro"/>
</dbReference>
<keyword evidence="1" id="KW-0805">Transcription regulation</keyword>
<dbReference type="PANTHER" id="PTHR46796">
    <property type="entry name" value="HTH-TYPE TRANSCRIPTIONAL ACTIVATOR RHAS-RELATED"/>
    <property type="match status" value="1"/>
</dbReference>
<dbReference type="SUPFAM" id="SSF46689">
    <property type="entry name" value="Homeodomain-like"/>
    <property type="match status" value="2"/>
</dbReference>
<dbReference type="Pfam" id="PF12833">
    <property type="entry name" value="HTH_18"/>
    <property type="match status" value="1"/>
</dbReference>
<dbReference type="Pfam" id="PF02311">
    <property type="entry name" value="AraC_binding"/>
    <property type="match status" value="1"/>
</dbReference>
<dbReference type="AlphaFoldDB" id="A0A939PHH1"/>
<dbReference type="SMART" id="SM00342">
    <property type="entry name" value="HTH_ARAC"/>
    <property type="match status" value="1"/>
</dbReference>
<evidence type="ECO:0000256" key="1">
    <source>
        <dbReference type="ARBA" id="ARBA00023015"/>
    </source>
</evidence>
<accession>A0A939PHH1</accession>
<keyword evidence="6" id="KW-1185">Reference proteome</keyword>
<sequence length="275" mass="30147">MSDMSDEVAHYWRHPVMPDVDLLRARFITHRFGRHVHEGYNFSVIEQGVEEFEHRGTLLRAGPGSIVVVNPDTVHTGQAAIPEGWVYRGMYPSVDLVREVAAELGASSGTPYFPETVFTDPAATRLLRSAHQAGEEGDALAASTLLRSALAGMLRRHAQQIPGSDEAAVPPAVRAAREILHERLVDPPSLEELAAEVGSRPFPLLRAFRTVTGLPPHAYLNQIRVREARRLLDAGDLPAEVASRTGFADQAHLNRHFKRTVGVPPGAYRRARGAA</sequence>
<proteinExistence type="predicted"/>
<dbReference type="InterPro" id="IPR050204">
    <property type="entry name" value="AraC_XylS_family_regulators"/>
</dbReference>
<dbReference type="Proteomes" id="UP000669179">
    <property type="component" value="Unassembled WGS sequence"/>
</dbReference>
<dbReference type="GO" id="GO:0003700">
    <property type="term" value="F:DNA-binding transcription factor activity"/>
    <property type="evidence" value="ECO:0007669"/>
    <property type="project" value="InterPro"/>
</dbReference>
<gene>
    <name evidence="5" type="ORF">J4573_34820</name>
</gene>
<keyword evidence="2" id="KW-0238">DNA-binding</keyword>
<organism evidence="5 6">
    <name type="scientific">Actinomadura barringtoniae</name>
    <dbReference type="NCBI Taxonomy" id="1427535"/>
    <lineage>
        <taxon>Bacteria</taxon>
        <taxon>Bacillati</taxon>
        <taxon>Actinomycetota</taxon>
        <taxon>Actinomycetes</taxon>
        <taxon>Streptosporangiales</taxon>
        <taxon>Thermomonosporaceae</taxon>
        <taxon>Actinomadura</taxon>
    </lineage>
</organism>
<dbReference type="InterPro" id="IPR003313">
    <property type="entry name" value="AraC-bd"/>
</dbReference>
<dbReference type="Gene3D" id="1.10.10.60">
    <property type="entry name" value="Homeodomain-like"/>
    <property type="match status" value="2"/>
</dbReference>
<dbReference type="SUPFAM" id="SSF51215">
    <property type="entry name" value="Regulatory protein AraC"/>
    <property type="match status" value="1"/>
</dbReference>
<evidence type="ECO:0000256" key="2">
    <source>
        <dbReference type="ARBA" id="ARBA00023125"/>
    </source>
</evidence>
<dbReference type="PANTHER" id="PTHR46796:SF2">
    <property type="entry name" value="TRANSCRIPTIONAL REGULATORY PROTEIN"/>
    <property type="match status" value="1"/>
</dbReference>